<keyword evidence="6" id="KW-0479">Metal-binding</keyword>
<evidence type="ECO:0000256" key="8">
    <source>
        <dbReference type="ARBA" id="ARBA00049336"/>
    </source>
</evidence>
<evidence type="ECO:0000256" key="7">
    <source>
        <dbReference type="ARBA" id="ARBA00022842"/>
    </source>
</evidence>
<evidence type="ECO:0000313" key="10">
    <source>
        <dbReference type="EMBL" id="OHA02737.1"/>
    </source>
</evidence>
<dbReference type="AlphaFoldDB" id="A0A1G2KTH8"/>
<dbReference type="Pfam" id="PF00483">
    <property type="entry name" value="NTP_transferase"/>
    <property type="match status" value="1"/>
</dbReference>
<comment type="caution">
    <text evidence="10">The sequence shown here is derived from an EMBL/GenBank/DDBJ whole genome shotgun (WGS) entry which is preliminary data.</text>
</comment>
<keyword evidence="5" id="KW-0548">Nucleotidyltransferase</keyword>
<evidence type="ECO:0000256" key="4">
    <source>
        <dbReference type="ARBA" id="ARBA00022679"/>
    </source>
</evidence>
<dbReference type="GO" id="GO:0046872">
    <property type="term" value="F:metal ion binding"/>
    <property type="evidence" value="ECO:0007669"/>
    <property type="project" value="UniProtKB-KW"/>
</dbReference>
<comment type="similarity">
    <text evidence="2">Belongs to the glucose-1-phosphate thymidylyltransferase family.</text>
</comment>
<dbReference type="Proteomes" id="UP000178510">
    <property type="component" value="Unassembled WGS sequence"/>
</dbReference>
<dbReference type="EC" id="2.7.7.24" evidence="3"/>
<dbReference type="GO" id="GO:0008879">
    <property type="term" value="F:glucose-1-phosphate thymidylyltransferase activity"/>
    <property type="evidence" value="ECO:0007669"/>
    <property type="project" value="UniProtKB-EC"/>
</dbReference>
<evidence type="ECO:0000256" key="2">
    <source>
        <dbReference type="ARBA" id="ARBA00010480"/>
    </source>
</evidence>
<dbReference type="Gene3D" id="3.90.550.10">
    <property type="entry name" value="Spore Coat Polysaccharide Biosynthesis Protein SpsA, Chain A"/>
    <property type="match status" value="1"/>
</dbReference>
<dbReference type="SUPFAM" id="SSF53448">
    <property type="entry name" value="Nucleotide-diphospho-sugar transferases"/>
    <property type="match status" value="1"/>
</dbReference>
<dbReference type="STRING" id="1802274.A3J58_02645"/>
<evidence type="ECO:0000256" key="1">
    <source>
        <dbReference type="ARBA" id="ARBA00001946"/>
    </source>
</evidence>
<comment type="catalytic activity">
    <reaction evidence="8">
        <text>dTTP + alpha-D-glucose 1-phosphate + H(+) = dTDP-alpha-D-glucose + diphosphate</text>
        <dbReference type="Rhea" id="RHEA:15225"/>
        <dbReference type="ChEBI" id="CHEBI:15378"/>
        <dbReference type="ChEBI" id="CHEBI:33019"/>
        <dbReference type="ChEBI" id="CHEBI:37568"/>
        <dbReference type="ChEBI" id="CHEBI:57477"/>
        <dbReference type="ChEBI" id="CHEBI:58601"/>
        <dbReference type="EC" id="2.7.7.24"/>
    </reaction>
</comment>
<dbReference type="PANTHER" id="PTHR43532:SF1">
    <property type="entry name" value="GLUCOSE-1-PHOSPHATE THYMIDYLYLTRANSFERASE 1"/>
    <property type="match status" value="1"/>
</dbReference>
<organism evidence="10 11">
    <name type="scientific">Candidatus Sungbacteria bacterium RIFCSPHIGHO2_02_FULL_52_23</name>
    <dbReference type="NCBI Taxonomy" id="1802274"/>
    <lineage>
        <taxon>Bacteria</taxon>
        <taxon>Candidatus Sungiibacteriota</taxon>
    </lineage>
</organism>
<gene>
    <name evidence="10" type="ORF">A3J58_02645</name>
</gene>
<keyword evidence="4" id="KW-0808">Transferase</keyword>
<evidence type="ECO:0000259" key="9">
    <source>
        <dbReference type="Pfam" id="PF00483"/>
    </source>
</evidence>
<feature type="domain" description="Nucleotidyl transferase" evidence="9">
    <location>
        <begin position="2"/>
        <end position="231"/>
    </location>
</feature>
<sequence length="251" mass="27922">MKGIIVAGGLGTRLHPLTKIVNKHLLPVYHRPMISYPLDTLARSGIRDILIVTSKGAVDAFMRFLGDEMAQGIKLSYAVQEKDDGGIADAVRYGEDFAAGDHVAVILGDNIFEHHFADAVGAFKKGAVSFFKKVPDPRRFGAPVFTRDGKTVARIEEKPSHPKSPYAHTGFYLFDGRIFDIIKTLRPSARGQLEIVDATNAYIAMNEHDFRLVHGFWSDAGTFESLMQSSRWAEKRASPKRPKKKIDLLIK</sequence>
<comment type="cofactor">
    <cofactor evidence="1">
        <name>Mg(2+)</name>
        <dbReference type="ChEBI" id="CHEBI:18420"/>
    </cofactor>
</comment>
<dbReference type="InterPro" id="IPR005835">
    <property type="entry name" value="NTP_transferase_dom"/>
</dbReference>
<dbReference type="EMBL" id="MHQM01000039">
    <property type="protein sequence ID" value="OHA02737.1"/>
    <property type="molecule type" value="Genomic_DNA"/>
</dbReference>
<protein>
    <recommendedName>
        <fullName evidence="3">glucose-1-phosphate thymidylyltransferase</fullName>
        <ecNumber evidence="3">2.7.7.24</ecNumber>
    </recommendedName>
</protein>
<reference evidence="10 11" key="1">
    <citation type="journal article" date="2016" name="Nat. Commun.">
        <title>Thousands of microbial genomes shed light on interconnected biogeochemical processes in an aquifer system.</title>
        <authorList>
            <person name="Anantharaman K."/>
            <person name="Brown C.T."/>
            <person name="Hug L.A."/>
            <person name="Sharon I."/>
            <person name="Castelle C.J."/>
            <person name="Probst A.J."/>
            <person name="Thomas B.C."/>
            <person name="Singh A."/>
            <person name="Wilkins M.J."/>
            <person name="Karaoz U."/>
            <person name="Brodie E.L."/>
            <person name="Williams K.H."/>
            <person name="Hubbard S.S."/>
            <person name="Banfield J.F."/>
        </authorList>
    </citation>
    <scope>NUCLEOTIDE SEQUENCE [LARGE SCALE GENOMIC DNA]</scope>
</reference>
<evidence type="ECO:0000256" key="5">
    <source>
        <dbReference type="ARBA" id="ARBA00022695"/>
    </source>
</evidence>
<evidence type="ECO:0000256" key="3">
    <source>
        <dbReference type="ARBA" id="ARBA00012461"/>
    </source>
</evidence>
<keyword evidence="7" id="KW-0460">Magnesium</keyword>
<name>A0A1G2KTH8_9BACT</name>
<dbReference type="InterPro" id="IPR005907">
    <property type="entry name" value="G1P_thy_trans_s"/>
</dbReference>
<accession>A0A1G2KTH8</accession>
<dbReference type="InterPro" id="IPR029044">
    <property type="entry name" value="Nucleotide-diphossugar_trans"/>
</dbReference>
<evidence type="ECO:0000313" key="11">
    <source>
        <dbReference type="Proteomes" id="UP000178510"/>
    </source>
</evidence>
<proteinExistence type="inferred from homology"/>
<dbReference type="PANTHER" id="PTHR43532">
    <property type="entry name" value="GLUCOSE-1-PHOSPHATE THYMIDYLYLTRANSFERASE"/>
    <property type="match status" value="1"/>
</dbReference>
<evidence type="ECO:0000256" key="6">
    <source>
        <dbReference type="ARBA" id="ARBA00022723"/>
    </source>
</evidence>